<proteinExistence type="predicted"/>
<comment type="caution">
    <text evidence="2">The sequence shown here is derived from an EMBL/GenBank/DDBJ whole genome shotgun (WGS) entry which is preliminary data.</text>
</comment>
<dbReference type="Proteomes" id="UP000077701">
    <property type="component" value="Unassembled WGS sequence"/>
</dbReference>
<keyword evidence="3" id="KW-1185">Reference proteome</keyword>
<reference evidence="2 3" key="1">
    <citation type="journal article" date="2016" name="Genome Announc.">
        <title>Draft Genome Sequence of Planomonospora sphaerica JCM9374, a Rare Actinomycete.</title>
        <authorList>
            <person name="Dohra H."/>
            <person name="Suzuki T."/>
            <person name="Inoue Y."/>
            <person name="Kodani S."/>
        </authorList>
    </citation>
    <scope>NUCLEOTIDE SEQUENCE [LARGE SCALE GENOMIC DNA]</scope>
    <source>
        <strain evidence="2 3">JCM 9374</strain>
    </source>
</reference>
<accession>A0A171D8X7</accession>
<dbReference type="EMBL" id="BDCX01000008">
    <property type="protein sequence ID" value="GAT67819.1"/>
    <property type="molecule type" value="Genomic_DNA"/>
</dbReference>
<evidence type="ECO:0000313" key="3">
    <source>
        <dbReference type="Proteomes" id="UP000077701"/>
    </source>
</evidence>
<protein>
    <submittedName>
        <fullName evidence="2">Uncharacterized protein</fullName>
    </submittedName>
</protein>
<evidence type="ECO:0000256" key="1">
    <source>
        <dbReference type="SAM" id="MobiDB-lite"/>
    </source>
</evidence>
<feature type="region of interest" description="Disordered" evidence="1">
    <location>
        <begin position="1"/>
        <end position="38"/>
    </location>
</feature>
<organism evidence="2 3">
    <name type="scientific">Planomonospora sphaerica</name>
    <dbReference type="NCBI Taxonomy" id="161355"/>
    <lineage>
        <taxon>Bacteria</taxon>
        <taxon>Bacillati</taxon>
        <taxon>Actinomycetota</taxon>
        <taxon>Actinomycetes</taxon>
        <taxon>Streptosporangiales</taxon>
        <taxon>Streptosporangiaceae</taxon>
        <taxon>Planomonospora</taxon>
    </lineage>
</organism>
<sequence>MPAPDHRFRSVRDAAPSAKTTAAPRNPAPITDNEVTSS</sequence>
<gene>
    <name evidence="2" type="ORF">PS9374_03479</name>
</gene>
<evidence type="ECO:0000313" key="2">
    <source>
        <dbReference type="EMBL" id="GAT67819.1"/>
    </source>
</evidence>
<dbReference type="AlphaFoldDB" id="A0A171D8X7"/>
<name>A0A171D8X7_9ACTN</name>
<feature type="compositionally biased region" description="Basic and acidic residues" evidence="1">
    <location>
        <begin position="1"/>
        <end position="12"/>
    </location>
</feature>
<reference evidence="3" key="2">
    <citation type="submission" date="2016-04" db="EMBL/GenBank/DDBJ databases">
        <title>Planomonospora sphaerica JCM9374 whole genome shotgun sequence.</title>
        <authorList>
            <person name="Suzuki T."/>
            <person name="Dohra H."/>
            <person name="Kodani S."/>
        </authorList>
    </citation>
    <scope>NUCLEOTIDE SEQUENCE [LARGE SCALE GENOMIC DNA]</scope>
    <source>
        <strain evidence="3">JCM 9374</strain>
    </source>
</reference>